<feature type="transmembrane region" description="Helical" evidence="1">
    <location>
        <begin position="137"/>
        <end position="158"/>
    </location>
</feature>
<gene>
    <name evidence="2" type="ORF">CMESO_236</name>
</gene>
<keyword evidence="1" id="KW-0812">Transmembrane</keyword>
<evidence type="ECO:0000313" key="2">
    <source>
        <dbReference type="EMBL" id="AFP65409.1"/>
    </source>
</evidence>
<evidence type="ECO:0000256" key="1">
    <source>
        <dbReference type="SAM" id="Phobius"/>
    </source>
</evidence>
<accession>J7G2Z9</accession>
<feature type="transmembrane region" description="Helical" evidence="1">
    <location>
        <begin position="179"/>
        <end position="203"/>
    </location>
</feature>
<geneLocation type="nucleomorph" evidence="2"/>
<proteinExistence type="predicted"/>
<sequence>MVILFRLQTVKKTVTIALFKKLKKKKEKTNICFYEKNEYKKERSILKKKKNNLGGKRKNHMIFFSKFWDEEKKIIIVLKKSNLLFLNQKLFPSKSNFYIEEIMSIDVCDRVENFFLISEKNHFLKWLKYIYISKFNWFYFLVFSYITKSGFFVQRFRLFEKNLIKPDFFCSKKKKIKETTFSILFFKKGFWGFHPSLLTLLLIRLKPGFLKIAIIGKSNFMFFSIDVGFSFTNPVFLRMKSKKKRKKFNFFY</sequence>
<dbReference type="Proteomes" id="UP000243348">
    <property type="component" value="Nucleomorph 2"/>
</dbReference>
<protein>
    <submittedName>
        <fullName evidence="2">Uncharacterized protein</fullName>
    </submittedName>
</protein>
<name>J7G2Z9_9CRYP</name>
<keyword evidence="2" id="KW-0542">Nucleomorph</keyword>
<organism evidence="2 3">
    <name type="scientific">Chroomonas mesostigmatica CCMP1168</name>
    <dbReference type="NCBI Taxonomy" id="1195612"/>
    <lineage>
        <taxon>Eukaryota</taxon>
        <taxon>Cryptophyceae</taxon>
        <taxon>Pyrenomonadales</taxon>
        <taxon>Chroomonadaceae</taxon>
        <taxon>Chroomonas</taxon>
    </lineage>
</organism>
<evidence type="ECO:0000313" key="3">
    <source>
        <dbReference type="Proteomes" id="UP000243348"/>
    </source>
</evidence>
<dbReference type="AlphaFoldDB" id="J7G2Z9"/>
<reference evidence="2 3" key="1">
    <citation type="journal article" date="2012" name="Genome Biol. Evol.">
        <title>Nucleomorph genome sequence of the cryptophyte alga Chroomonas mesostigmatica CCMP1168 reveals lineage-specific gene loss and genome complexity.</title>
        <authorList>
            <person name="Moore C.E."/>
            <person name="Curtis B."/>
            <person name="Mills T."/>
            <person name="Tanifuji G."/>
            <person name="Archibald J.M."/>
        </authorList>
    </citation>
    <scope>NUCLEOTIDE SEQUENCE [LARGE SCALE GENOMIC DNA]</scope>
    <source>
        <strain evidence="2 3">CCMP1168</strain>
    </source>
</reference>
<keyword evidence="1" id="KW-0472">Membrane</keyword>
<feature type="transmembrane region" description="Helical" evidence="1">
    <location>
        <begin position="209"/>
        <end position="237"/>
    </location>
</feature>
<dbReference type="EMBL" id="CP003681">
    <property type="protein sequence ID" value="AFP65409.1"/>
    <property type="molecule type" value="Genomic_DNA"/>
</dbReference>
<keyword evidence="1" id="KW-1133">Transmembrane helix</keyword>